<dbReference type="Proteomes" id="UP001139157">
    <property type="component" value="Unassembled WGS sequence"/>
</dbReference>
<keyword evidence="5 6" id="KW-0949">S-adenosyl-L-methionine</keyword>
<keyword evidence="4" id="KW-0808">Transferase</keyword>
<evidence type="ECO:0000313" key="8">
    <source>
        <dbReference type="Proteomes" id="UP001139157"/>
    </source>
</evidence>
<keyword evidence="8" id="KW-1185">Reference proteome</keyword>
<comment type="function">
    <text evidence="1 6">Exhibits S-adenosyl-L-methionine-dependent methyltransferase activity.</text>
</comment>
<accession>A0A9X2IYY6</accession>
<evidence type="ECO:0000256" key="4">
    <source>
        <dbReference type="ARBA" id="ARBA00022679"/>
    </source>
</evidence>
<evidence type="ECO:0000256" key="2">
    <source>
        <dbReference type="ARBA" id="ARBA00008138"/>
    </source>
</evidence>
<dbReference type="InterPro" id="IPR011610">
    <property type="entry name" value="SAM_mthyl_Trfase_ML2640-like"/>
</dbReference>
<evidence type="ECO:0000256" key="3">
    <source>
        <dbReference type="ARBA" id="ARBA00022603"/>
    </source>
</evidence>
<dbReference type="PANTHER" id="PTHR43619">
    <property type="entry name" value="S-ADENOSYL-L-METHIONINE-DEPENDENT METHYLTRANSFERASE YKTD-RELATED"/>
    <property type="match status" value="1"/>
</dbReference>
<dbReference type="Gene3D" id="3.40.50.150">
    <property type="entry name" value="Vaccinia Virus protein VP39"/>
    <property type="match status" value="1"/>
</dbReference>
<comment type="similarity">
    <text evidence="2 6">Belongs to the UPF0677 family.</text>
</comment>
<dbReference type="EMBL" id="JAMRXG010000005">
    <property type="protein sequence ID" value="MCM6774386.1"/>
    <property type="molecule type" value="Genomic_DNA"/>
</dbReference>
<comment type="caution">
    <text evidence="7">The sequence shown here is derived from an EMBL/GenBank/DDBJ whole genome shotgun (WGS) entry which is preliminary data.</text>
</comment>
<dbReference type="EC" id="2.1.1.-" evidence="6"/>
<dbReference type="GO" id="GO:0032259">
    <property type="term" value="P:methylation"/>
    <property type="evidence" value="ECO:0007669"/>
    <property type="project" value="UniProtKB-KW"/>
</dbReference>
<protein>
    <recommendedName>
        <fullName evidence="6">S-adenosyl-L-methionine-dependent methyltransferase</fullName>
        <ecNumber evidence="6">2.1.1.-</ecNumber>
    </recommendedName>
</protein>
<evidence type="ECO:0000256" key="5">
    <source>
        <dbReference type="ARBA" id="ARBA00022691"/>
    </source>
</evidence>
<sequence>MRTDGDTWDIVSSVGATALGVAAARAMETAQPDALVRDEYAAWFVAASGHEGMNRWLADPARRESPLMSGMIGLRTRFYDDHFLTAGAAGVRQAVIVAAGLDARAYRLPWPAGTVVFELDQPKVLEFKRRVLDDHGATPAADRREVAVDLRDDWPAALLDAGFDPTVPTAWTAEGLLPYLPGAAQDSLFARIEGLSAPGSGLALDALNNYHDLDRVAEFQEHLRDTPLAEIDVRALFYTDDRTEPEDWFAARGWTANSLTVPELSVRYERELPPIPDPFRQMTIGSRYVTLAKPLTAPAA</sequence>
<dbReference type="NCBIfam" id="TIGR00027">
    <property type="entry name" value="mthyl_TIGR00027"/>
    <property type="match status" value="1"/>
</dbReference>
<reference evidence="7" key="1">
    <citation type="submission" date="2022-06" db="EMBL/GenBank/DDBJ databases">
        <title>Novel species in genus nocardia.</title>
        <authorList>
            <person name="Li F."/>
        </authorList>
    </citation>
    <scope>NUCLEOTIDE SEQUENCE</scope>
    <source>
        <strain evidence="7">CDC141</strain>
    </source>
</reference>
<dbReference type="RefSeq" id="WP_251911942.1">
    <property type="nucleotide sequence ID" value="NZ_JAMRXG010000005.1"/>
</dbReference>
<dbReference type="PANTHER" id="PTHR43619:SF2">
    <property type="entry name" value="S-ADENOSYL-L-METHIONINE-DEPENDENT METHYLTRANSFERASES SUPERFAMILY PROTEIN"/>
    <property type="match status" value="1"/>
</dbReference>
<proteinExistence type="inferred from homology"/>
<name>A0A9X2IYY6_9NOCA</name>
<dbReference type="InterPro" id="IPR029063">
    <property type="entry name" value="SAM-dependent_MTases_sf"/>
</dbReference>
<keyword evidence="3 6" id="KW-0489">Methyltransferase</keyword>
<dbReference type="Pfam" id="PF04072">
    <property type="entry name" value="LCM"/>
    <property type="match status" value="1"/>
</dbReference>
<evidence type="ECO:0000313" key="7">
    <source>
        <dbReference type="EMBL" id="MCM6774386.1"/>
    </source>
</evidence>
<evidence type="ECO:0000256" key="6">
    <source>
        <dbReference type="RuleBase" id="RU362030"/>
    </source>
</evidence>
<organism evidence="7 8">
    <name type="scientific">Nocardia pulmonis</name>
    <dbReference type="NCBI Taxonomy" id="2951408"/>
    <lineage>
        <taxon>Bacteria</taxon>
        <taxon>Bacillati</taxon>
        <taxon>Actinomycetota</taxon>
        <taxon>Actinomycetes</taxon>
        <taxon>Mycobacteriales</taxon>
        <taxon>Nocardiaceae</taxon>
        <taxon>Nocardia</taxon>
    </lineage>
</organism>
<evidence type="ECO:0000256" key="1">
    <source>
        <dbReference type="ARBA" id="ARBA00003907"/>
    </source>
</evidence>
<gene>
    <name evidence="7" type="ORF">NDR86_12955</name>
</gene>
<dbReference type="AlphaFoldDB" id="A0A9X2IYY6"/>
<dbReference type="SUPFAM" id="SSF53335">
    <property type="entry name" value="S-adenosyl-L-methionine-dependent methyltransferases"/>
    <property type="match status" value="1"/>
</dbReference>
<dbReference type="InterPro" id="IPR007213">
    <property type="entry name" value="Ppm1/Ppm2/Tcmp"/>
</dbReference>
<dbReference type="GO" id="GO:0008168">
    <property type="term" value="F:methyltransferase activity"/>
    <property type="evidence" value="ECO:0007669"/>
    <property type="project" value="UniProtKB-UniRule"/>
</dbReference>